<comment type="similarity">
    <text evidence="1">Belongs to the peptidase S1 family.</text>
</comment>
<sequence>MKFLVVLFGLVCALAHGLPNVVKVDSLHPAYANDLETLPSDSDGTRVTNGENAFEDQFPYQVSIRWDDNIETPTRHCGGSIISESVVLTAAQCYHSDGTYSIVAGILNRARISEYTQKRGVDKFVIHENFYGRRGIYDIALIKVDSPFELTSAVQPIRIPRQGLAPSGTGVVSGWGRTFYNSALSSIMQYATVRIITNSECAQTLISNVGSSSPLDDTQFCTSARMSGRTGRTSICEGDTGGPLVQGFVQVGIISWGITPCGTTFSPSVYTKVSLYSDWINDKLAQFLVCALAHGLPNVVKVDSLHPTFAKDASDSDDTRITTSEDAFENEFPYQVSIEWGDNEPPEHFCGGSIISESVVLTAAQCHYDYGTYSIVAGIFNRVRQSESAQRRGVDRFVIHERFSGRRGIYDIALIKVDSPFVFTSSVQAVQLPKQGVTPSGIGIISGWGRTFYNSVRPDVLTYAAVRIISNRDCAQTLISVVGSSRPLDDTQFCSSPTVTGRTGRTSVCDGDFGGPFVQGFVQVGIISWGITPCGTTISPSVYVQVSLYVDWIKDKLAQL</sequence>
<keyword evidence="6" id="KW-0732">Signal</keyword>
<keyword evidence="2" id="KW-0645">Protease</keyword>
<evidence type="ECO:0000256" key="4">
    <source>
        <dbReference type="ARBA" id="ARBA00022825"/>
    </source>
</evidence>
<name>A0A7F5RKH7_AGRPL</name>
<reference evidence="9" key="1">
    <citation type="submission" date="2025-08" db="UniProtKB">
        <authorList>
            <consortium name="RefSeq"/>
        </authorList>
    </citation>
    <scope>IDENTIFICATION</scope>
    <source>
        <tissue evidence="9">Entire body</tissue>
    </source>
</reference>
<evidence type="ECO:0000313" key="9">
    <source>
        <dbReference type="RefSeq" id="XP_025836518.1"/>
    </source>
</evidence>
<protein>
    <submittedName>
        <fullName evidence="9">Serine protease 53-like</fullName>
    </submittedName>
</protein>
<dbReference type="Proteomes" id="UP000192223">
    <property type="component" value="Unplaced"/>
</dbReference>
<keyword evidence="3" id="KW-0378">Hydrolase</keyword>
<dbReference type="AlphaFoldDB" id="A0A7F5RKH7"/>
<dbReference type="InParanoid" id="A0A7F5RKH7"/>
<dbReference type="KEGG" id="apln:112906504"/>
<evidence type="ECO:0000259" key="7">
    <source>
        <dbReference type="PROSITE" id="PS50240"/>
    </source>
</evidence>
<dbReference type="Pfam" id="PF00089">
    <property type="entry name" value="Trypsin"/>
    <property type="match status" value="2"/>
</dbReference>
<dbReference type="GO" id="GO:0004252">
    <property type="term" value="F:serine-type endopeptidase activity"/>
    <property type="evidence" value="ECO:0007669"/>
    <property type="project" value="InterPro"/>
</dbReference>
<dbReference type="InterPro" id="IPR050430">
    <property type="entry name" value="Peptidase_S1"/>
</dbReference>
<evidence type="ECO:0000256" key="2">
    <source>
        <dbReference type="ARBA" id="ARBA00022670"/>
    </source>
</evidence>
<evidence type="ECO:0000256" key="1">
    <source>
        <dbReference type="ARBA" id="ARBA00007664"/>
    </source>
</evidence>
<dbReference type="PANTHER" id="PTHR24276:SF95">
    <property type="entry name" value="PEPTIDASE S1 DOMAIN-CONTAINING PROTEIN"/>
    <property type="match status" value="1"/>
</dbReference>
<accession>A0A7F5RKH7</accession>
<dbReference type="InterPro" id="IPR009003">
    <property type="entry name" value="Peptidase_S1_PA"/>
</dbReference>
<feature type="chain" id="PRO_5028797758" evidence="6">
    <location>
        <begin position="18"/>
        <end position="560"/>
    </location>
</feature>
<evidence type="ECO:0000256" key="5">
    <source>
        <dbReference type="ARBA" id="ARBA00023157"/>
    </source>
</evidence>
<dbReference type="PROSITE" id="PS50240">
    <property type="entry name" value="TRYPSIN_DOM"/>
    <property type="match status" value="2"/>
</dbReference>
<dbReference type="SMART" id="SM00020">
    <property type="entry name" value="Tryp_SPc"/>
    <property type="match status" value="2"/>
</dbReference>
<dbReference type="PANTHER" id="PTHR24276">
    <property type="entry name" value="POLYSERASE-RELATED"/>
    <property type="match status" value="1"/>
</dbReference>
<dbReference type="FunFam" id="2.40.10.10:FF:000068">
    <property type="entry name" value="transmembrane protease serine 2"/>
    <property type="match status" value="2"/>
</dbReference>
<dbReference type="OrthoDB" id="10061449at2759"/>
<dbReference type="FunCoup" id="A0A7F5RKH7">
    <property type="interactions" value="28"/>
</dbReference>
<gene>
    <name evidence="9" type="primary">LOC112906504</name>
</gene>
<dbReference type="InterPro" id="IPR043504">
    <property type="entry name" value="Peptidase_S1_PA_chymotrypsin"/>
</dbReference>
<evidence type="ECO:0000256" key="3">
    <source>
        <dbReference type="ARBA" id="ARBA00022801"/>
    </source>
</evidence>
<dbReference type="GO" id="GO:0006508">
    <property type="term" value="P:proteolysis"/>
    <property type="evidence" value="ECO:0007669"/>
    <property type="project" value="UniProtKB-KW"/>
</dbReference>
<dbReference type="SUPFAM" id="SSF50494">
    <property type="entry name" value="Trypsin-like serine proteases"/>
    <property type="match status" value="2"/>
</dbReference>
<dbReference type="CDD" id="cd00190">
    <property type="entry name" value="Tryp_SPc"/>
    <property type="match status" value="2"/>
</dbReference>
<dbReference type="InterPro" id="IPR001314">
    <property type="entry name" value="Peptidase_S1A"/>
</dbReference>
<feature type="domain" description="Peptidase S1" evidence="7">
    <location>
        <begin position="47"/>
        <end position="285"/>
    </location>
</feature>
<evidence type="ECO:0000313" key="8">
    <source>
        <dbReference type="Proteomes" id="UP000192223"/>
    </source>
</evidence>
<dbReference type="RefSeq" id="XP_025836518.1">
    <property type="nucleotide sequence ID" value="XM_025980733.1"/>
</dbReference>
<organism evidence="8 9">
    <name type="scientific">Agrilus planipennis</name>
    <name type="common">Emerald ash borer</name>
    <name type="synonym">Agrilus marcopoli</name>
    <dbReference type="NCBI Taxonomy" id="224129"/>
    <lineage>
        <taxon>Eukaryota</taxon>
        <taxon>Metazoa</taxon>
        <taxon>Ecdysozoa</taxon>
        <taxon>Arthropoda</taxon>
        <taxon>Hexapoda</taxon>
        <taxon>Insecta</taxon>
        <taxon>Pterygota</taxon>
        <taxon>Neoptera</taxon>
        <taxon>Endopterygota</taxon>
        <taxon>Coleoptera</taxon>
        <taxon>Polyphaga</taxon>
        <taxon>Elateriformia</taxon>
        <taxon>Buprestoidea</taxon>
        <taxon>Buprestidae</taxon>
        <taxon>Agrilinae</taxon>
        <taxon>Agrilus</taxon>
    </lineage>
</organism>
<keyword evidence="8" id="KW-1185">Reference proteome</keyword>
<dbReference type="InterPro" id="IPR001254">
    <property type="entry name" value="Trypsin_dom"/>
</dbReference>
<feature type="signal peptide" evidence="6">
    <location>
        <begin position="1"/>
        <end position="17"/>
    </location>
</feature>
<keyword evidence="5" id="KW-1015">Disulfide bond</keyword>
<proteinExistence type="inferred from homology"/>
<feature type="domain" description="Peptidase S1" evidence="7">
    <location>
        <begin position="321"/>
        <end position="558"/>
    </location>
</feature>
<dbReference type="GeneID" id="112906504"/>
<dbReference type="PRINTS" id="PR00722">
    <property type="entry name" value="CHYMOTRYPSIN"/>
</dbReference>
<dbReference type="Gene3D" id="2.40.10.10">
    <property type="entry name" value="Trypsin-like serine proteases"/>
    <property type="match status" value="2"/>
</dbReference>
<evidence type="ECO:0000256" key="6">
    <source>
        <dbReference type="SAM" id="SignalP"/>
    </source>
</evidence>
<keyword evidence="4" id="KW-0720">Serine protease</keyword>